<comment type="caution">
    <text evidence="3">The sequence shown here is derived from an EMBL/GenBank/DDBJ whole genome shotgun (WGS) entry which is preliminary data.</text>
</comment>
<dbReference type="SUPFAM" id="SSF57850">
    <property type="entry name" value="RING/U-box"/>
    <property type="match status" value="1"/>
</dbReference>
<sequence>ASGARFDGVAAPVDLSNRTDLDDCLFEWIKVSVDLEPLRNLGPLQALRLDCPAPASEQQQQLHLRLQLLLLLKGILWLCPPWPLFILLPRMLQSCCFVSRDLMLWFERKTRARGRVRHMRTLARRSTRVEGAFGQGEPCCICLGELSRGEKLIVLLPCKHTLHRVCYRSWLLTDTYPSRDLVCPLCRCRAEAVGEPSGG</sequence>
<keyword evidence="1" id="KW-0863">Zinc-finger</keyword>
<organism evidence="3 4">
    <name type="scientific">Prorocentrum cordatum</name>
    <dbReference type="NCBI Taxonomy" id="2364126"/>
    <lineage>
        <taxon>Eukaryota</taxon>
        <taxon>Sar</taxon>
        <taxon>Alveolata</taxon>
        <taxon>Dinophyceae</taxon>
        <taxon>Prorocentrales</taxon>
        <taxon>Prorocentraceae</taxon>
        <taxon>Prorocentrum</taxon>
    </lineage>
</organism>
<dbReference type="InterPro" id="IPR001841">
    <property type="entry name" value="Znf_RING"/>
</dbReference>
<evidence type="ECO:0000313" key="3">
    <source>
        <dbReference type="EMBL" id="CAK0886217.1"/>
    </source>
</evidence>
<evidence type="ECO:0000313" key="4">
    <source>
        <dbReference type="Proteomes" id="UP001189429"/>
    </source>
</evidence>
<dbReference type="EMBL" id="CAUYUJ010018772">
    <property type="protein sequence ID" value="CAK0886217.1"/>
    <property type="molecule type" value="Genomic_DNA"/>
</dbReference>
<evidence type="ECO:0000259" key="2">
    <source>
        <dbReference type="PROSITE" id="PS50089"/>
    </source>
</evidence>
<dbReference type="Proteomes" id="UP001189429">
    <property type="component" value="Unassembled WGS sequence"/>
</dbReference>
<reference evidence="3" key="1">
    <citation type="submission" date="2023-10" db="EMBL/GenBank/DDBJ databases">
        <authorList>
            <person name="Chen Y."/>
            <person name="Shah S."/>
            <person name="Dougan E. K."/>
            <person name="Thang M."/>
            <person name="Chan C."/>
        </authorList>
    </citation>
    <scope>NUCLEOTIDE SEQUENCE [LARGE SCALE GENOMIC DNA]</scope>
</reference>
<dbReference type="Pfam" id="PF13639">
    <property type="entry name" value="zf-RING_2"/>
    <property type="match status" value="1"/>
</dbReference>
<feature type="domain" description="RING-type" evidence="2">
    <location>
        <begin position="139"/>
        <end position="187"/>
    </location>
</feature>
<feature type="non-terminal residue" evidence="3">
    <location>
        <position position="1"/>
    </location>
</feature>
<keyword evidence="1" id="KW-0862">Zinc</keyword>
<name>A0ABN9WL96_9DINO</name>
<accession>A0ABN9WL96</accession>
<dbReference type="Gene3D" id="3.30.40.10">
    <property type="entry name" value="Zinc/RING finger domain, C3HC4 (zinc finger)"/>
    <property type="match status" value="1"/>
</dbReference>
<gene>
    <name evidence="3" type="ORF">PCOR1329_LOCUS67623</name>
</gene>
<keyword evidence="1" id="KW-0479">Metal-binding</keyword>
<keyword evidence="4" id="KW-1185">Reference proteome</keyword>
<protein>
    <recommendedName>
        <fullName evidence="2">RING-type domain-containing protein</fullName>
    </recommendedName>
</protein>
<dbReference type="PROSITE" id="PS50089">
    <property type="entry name" value="ZF_RING_2"/>
    <property type="match status" value="1"/>
</dbReference>
<evidence type="ECO:0000256" key="1">
    <source>
        <dbReference type="PROSITE-ProRule" id="PRU00175"/>
    </source>
</evidence>
<proteinExistence type="predicted"/>
<dbReference type="SMART" id="SM00184">
    <property type="entry name" value="RING"/>
    <property type="match status" value="1"/>
</dbReference>
<dbReference type="InterPro" id="IPR013083">
    <property type="entry name" value="Znf_RING/FYVE/PHD"/>
</dbReference>